<dbReference type="InterPro" id="IPR044867">
    <property type="entry name" value="DEUBAD_dom"/>
</dbReference>
<keyword evidence="9" id="KW-0675">Receptor</keyword>
<dbReference type="Pfam" id="PF16550">
    <property type="entry name" value="RPN13_C"/>
    <property type="match status" value="1"/>
</dbReference>
<dbReference type="PROSITE" id="PS51916">
    <property type="entry name" value="DEUBAD"/>
    <property type="match status" value="1"/>
</dbReference>
<keyword evidence="10" id="KW-1185">Reference proteome</keyword>
<evidence type="ECO:0000256" key="5">
    <source>
        <dbReference type="ARBA" id="ARBA00023242"/>
    </source>
</evidence>
<comment type="subcellular location">
    <subcellularLocation>
        <location evidence="2">Cytoplasm</location>
    </subcellularLocation>
    <subcellularLocation>
        <location evidence="1">Nucleus</location>
    </subcellularLocation>
</comment>
<name>A0A433Q7I2_9FUNG</name>
<accession>A0A433Q7I2</accession>
<feature type="region of interest" description="Disordered" evidence="6">
    <location>
        <begin position="159"/>
        <end position="201"/>
    </location>
</feature>
<keyword evidence="5" id="KW-0539">Nucleus</keyword>
<keyword evidence="3" id="KW-0963">Cytoplasm</keyword>
<evidence type="ECO:0000313" key="10">
    <source>
        <dbReference type="Proteomes" id="UP000274822"/>
    </source>
</evidence>
<dbReference type="FunFam" id="2.30.29.70:FF:000001">
    <property type="entry name" value="Proteasomal ubiquitin receptor ADRM1"/>
    <property type="match status" value="1"/>
</dbReference>
<evidence type="ECO:0000256" key="6">
    <source>
        <dbReference type="SAM" id="MobiDB-lite"/>
    </source>
</evidence>
<evidence type="ECO:0000256" key="1">
    <source>
        <dbReference type="ARBA" id="ARBA00004123"/>
    </source>
</evidence>
<dbReference type="PANTHER" id="PTHR12225:SF0">
    <property type="entry name" value="PROTEASOMAL UBIQUITIN RECEPTOR ADRM1"/>
    <property type="match status" value="1"/>
</dbReference>
<evidence type="ECO:0000259" key="8">
    <source>
        <dbReference type="PROSITE" id="PS51917"/>
    </source>
</evidence>
<dbReference type="PROSITE" id="PS51917">
    <property type="entry name" value="PRU"/>
    <property type="match status" value="1"/>
</dbReference>
<dbReference type="GO" id="GO:0008541">
    <property type="term" value="C:proteasome regulatory particle, lid subcomplex"/>
    <property type="evidence" value="ECO:0007669"/>
    <property type="project" value="TreeGrafter"/>
</dbReference>
<dbReference type="InterPro" id="IPR038633">
    <property type="entry name" value="Rpn13/ADRM1_Pru_sf"/>
</dbReference>
<sequence>MSLFPTPPRQKHLVEFKAGKCTREGNLLKPDLRKGLVYMDQSDDSLMHFYWKDRKTNIVEDDLIIFPEEAEFVRVTECTTGRVYLVKFKSSNRKLFFWMQDKSDEKDEEHATKVNRLINSPDSVIAEQRTGAAGAADFGMDQDQFLQYLQTVGGLGGAVPMSAPPAGDGPTNQPPITTTALPQPPASSESEPSQAQGQGALSATQLSELRNILAGIRVPALFPYLPENSQRTPEELRDIVQSSQFQQALQSLSIALQSGQLGPLLTQLGLDPSAGNGVEAFLRAIEEQARRQGEEDQGGDRMDED</sequence>
<dbReference type="InterPro" id="IPR006773">
    <property type="entry name" value="Rpn13/ADRM1"/>
</dbReference>
<proteinExistence type="predicted"/>
<dbReference type="Gene3D" id="1.10.2020.20">
    <property type="match status" value="1"/>
</dbReference>
<dbReference type="GO" id="GO:0061133">
    <property type="term" value="F:endopeptidase activator activity"/>
    <property type="evidence" value="ECO:0007669"/>
    <property type="project" value="TreeGrafter"/>
</dbReference>
<dbReference type="PANTHER" id="PTHR12225">
    <property type="entry name" value="ADHESION REGULATING MOLECULE 1 110 KDA CELL MEMBRANE GLYCOPROTEIN"/>
    <property type="match status" value="1"/>
</dbReference>
<keyword evidence="4 9" id="KW-0647">Proteasome</keyword>
<protein>
    <submittedName>
        <fullName evidence="9">Proteasome complex subunit Rpn13 ubiquitin receptor-domain-containing protein</fullName>
    </submittedName>
</protein>
<dbReference type="GO" id="GO:0070628">
    <property type="term" value="F:proteasome binding"/>
    <property type="evidence" value="ECO:0007669"/>
    <property type="project" value="TreeGrafter"/>
</dbReference>
<feature type="domain" description="Pru" evidence="8">
    <location>
        <begin position="8"/>
        <end position="121"/>
    </location>
</feature>
<feature type="compositionally biased region" description="Polar residues" evidence="6">
    <location>
        <begin position="170"/>
        <end position="181"/>
    </location>
</feature>
<dbReference type="GO" id="GO:0005634">
    <property type="term" value="C:nucleus"/>
    <property type="evidence" value="ECO:0007669"/>
    <property type="project" value="UniProtKB-SubCell"/>
</dbReference>
<dbReference type="Proteomes" id="UP000274822">
    <property type="component" value="Unassembled WGS sequence"/>
</dbReference>
<feature type="domain" description="DEUBAD" evidence="7">
    <location>
        <begin position="191"/>
        <end position="295"/>
    </location>
</feature>
<dbReference type="AlphaFoldDB" id="A0A433Q7I2"/>
<dbReference type="CDD" id="cd13314">
    <property type="entry name" value="PH_Rpn13"/>
    <property type="match status" value="1"/>
</dbReference>
<comment type="caution">
    <text evidence="9">The sequence shown here is derived from an EMBL/GenBank/DDBJ whole genome shotgun (WGS) entry which is preliminary data.</text>
</comment>
<feature type="compositionally biased region" description="Low complexity" evidence="6">
    <location>
        <begin position="186"/>
        <end position="199"/>
    </location>
</feature>
<dbReference type="Gene3D" id="2.30.29.70">
    <property type="entry name" value="Proteasomal ubiquitin receptor Rpn13/ADRM1"/>
    <property type="match status" value="1"/>
</dbReference>
<dbReference type="InterPro" id="IPR038108">
    <property type="entry name" value="RPN13_DEUBAD_sf"/>
</dbReference>
<organism evidence="9 10">
    <name type="scientific">Jimgerdemannia flammicorona</name>
    <dbReference type="NCBI Taxonomy" id="994334"/>
    <lineage>
        <taxon>Eukaryota</taxon>
        <taxon>Fungi</taxon>
        <taxon>Fungi incertae sedis</taxon>
        <taxon>Mucoromycota</taxon>
        <taxon>Mucoromycotina</taxon>
        <taxon>Endogonomycetes</taxon>
        <taxon>Endogonales</taxon>
        <taxon>Endogonaceae</taxon>
        <taxon>Jimgerdemannia</taxon>
    </lineage>
</organism>
<dbReference type="EMBL" id="RBNJ01012224">
    <property type="protein sequence ID" value="RUS25721.1"/>
    <property type="molecule type" value="Genomic_DNA"/>
</dbReference>
<gene>
    <name evidence="9" type="ORF">BC938DRAFT_471749</name>
</gene>
<dbReference type="Pfam" id="PF04683">
    <property type="entry name" value="Rpn13_ADRM1_Pru"/>
    <property type="match status" value="1"/>
</dbReference>
<evidence type="ECO:0000256" key="4">
    <source>
        <dbReference type="ARBA" id="ARBA00022942"/>
    </source>
</evidence>
<evidence type="ECO:0000256" key="3">
    <source>
        <dbReference type="ARBA" id="ARBA00022490"/>
    </source>
</evidence>
<reference evidence="9 10" key="1">
    <citation type="journal article" date="2018" name="New Phytol.">
        <title>Phylogenomics of Endogonaceae and evolution of mycorrhizas within Mucoromycota.</title>
        <authorList>
            <person name="Chang Y."/>
            <person name="Desiro A."/>
            <person name="Na H."/>
            <person name="Sandor L."/>
            <person name="Lipzen A."/>
            <person name="Clum A."/>
            <person name="Barry K."/>
            <person name="Grigoriev I.V."/>
            <person name="Martin F.M."/>
            <person name="Stajich J.E."/>
            <person name="Smith M.E."/>
            <person name="Bonito G."/>
            <person name="Spatafora J.W."/>
        </authorList>
    </citation>
    <scope>NUCLEOTIDE SEQUENCE [LARGE SCALE GENOMIC DNA]</scope>
    <source>
        <strain evidence="9 10">AD002</strain>
    </source>
</reference>
<dbReference type="GO" id="GO:0005737">
    <property type="term" value="C:cytoplasm"/>
    <property type="evidence" value="ECO:0007669"/>
    <property type="project" value="UniProtKB-SubCell"/>
</dbReference>
<dbReference type="InterPro" id="IPR032368">
    <property type="entry name" value="RPN13_DEUBAD"/>
</dbReference>
<dbReference type="InterPro" id="IPR044868">
    <property type="entry name" value="Rpn13/ADRM1_Pru"/>
</dbReference>
<evidence type="ECO:0000256" key="2">
    <source>
        <dbReference type="ARBA" id="ARBA00004496"/>
    </source>
</evidence>
<evidence type="ECO:0000313" key="9">
    <source>
        <dbReference type="EMBL" id="RUS25721.1"/>
    </source>
</evidence>
<evidence type="ECO:0000259" key="7">
    <source>
        <dbReference type="PROSITE" id="PS51916"/>
    </source>
</evidence>